<evidence type="ECO:0000256" key="1">
    <source>
        <dbReference type="SAM" id="MobiDB-lite"/>
    </source>
</evidence>
<dbReference type="AlphaFoldDB" id="A0AAW0AQC3"/>
<evidence type="ECO:0000313" key="3">
    <source>
        <dbReference type="Proteomes" id="UP001383192"/>
    </source>
</evidence>
<reference evidence="2 3" key="1">
    <citation type="submission" date="2024-01" db="EMBL/GenBank/DDBJ databases">
        <title>A draft genome for a cacao thread blight-causing isolate of Paramarasmius palmivorus.</title>
        <authorList>
            <person name="Baruah I.K."/>
            <person name="Bukari Y."/>
            <person name="Amoako-Attah I."/>
            <person name="Meinhardt L.W."/>
            <person name="Bailey B.A."/>
            <person name="Cohen S.P."/>
        </authorList>
    </citation>
    <scope>NUCLEOTIDE SEQUENCE [LARGE SCALE GENOMIC DNA]</scope>
    <source>
        <strain evidence="2 3">GH-12</strain>
    </source>
</reference>
<evidence type="ECO:0000313" key="2">
    <source>
        <dbReference type="EMBL" id="KAK7015547.1"/>
    </source>
</evidence>
<comment type="caution">
    <text evidence="2">The sequence shown here is derived from an EMBL/GenBank/DDBJ whole genome shotgun (WGS) entry which is preliminary data.</text>
</comment>
<keyword evidence="3" id="KW-1185">Reference proteome</keyword>
<feature type="compositionally biased region" description="Basic and acidic residues" evidence="1">
    <location>
        <begin position="50"/>
        <end position="59"/>
    </location>
</feature>
<name>A0AAW0AQC3_9AGAR</name>
<sequence>MSKTRSSGQFDFLQELMKTDSDLHAEHQGMLKRFQEVFPALLALPTTAESGKDDPKDEPQQSQNVPTGKDDVSRVTRDQAILKRIKRWALHHFAQSVADTDERVDGVEGTIPEKR</sequence>
<accession>A0AAW0AQC3</accession>
<protein>
    <submittedName>
        <fullName evidence="2">Uncharacterized protein</fullName>
    </submittedName>
</protein>
<dbReference type="Proteomes" id="UP001383192">
    <property type="component" value="Unassembled WGS sequence"/>
</dbReference>
<gene>
    <name evidence="2" type="ORF">VNI00_019081</name>
</gene>
<feature type="region of interest" description="Disordered" evidence="1">
    <location>
        <begin position="45"/>
        <end position="75"/>
    </location>
</feature>
<organism evidence="2 3">
    <name type="scientific">Paramarasmius palmivorus</name>
    <dbReference type="NCBI Taxonomy" id="297713"/>
    <lineage>
        <taxon>Eukaryota</taxon>
        <taxon>Fungi</taxon>
        <taxon>Dikarya</taxon>
        <taxon>Basidiomycota</taxon>
        <taxon>Agaricomycotina</taxon>
        <taxon>Agaricomycetes</taxon>
        <taxon>Agaricomycetidae</taxon>
        <taxon>Agaricales</taxon>
        <taxon>Marasmiineae</taxon>
        <taxon>Marasmiaceae</taxon>
        <taxon>Paramarasmius</taxon>
    </lineage>
</organism>
<proteinExistence type="predicted"/>
<dbReference type="EMBL" id="JAYKXP010000315">
    <property type="protein sequence ID" value="KAK7015547.1"/>
    <property type="molecule type" value="Genomic_DNA"/>
</dbReference>